<gene>
    <name evidence="1" type="primary">AVEN_49515_1</name>
    <name evidence="1" type="ORF">CEXT_386611</name>
</gene>
<proteinExistence type="predicted"/>
<dbReference type="EMBL" id="BPLR01010693">
    <property type="protein sequence ID" value="GIY41070.1"/>
    <property type="molecule type" value="Genomic_DNA"/>
</dbReference>
<name>A0AAV4T490_CAEEX</name>
<dbReference type="AlphaFoldDB" id="A0AAV4T490"/>
<sequence length="98" mass="10936">IQKPKSVRFSKEGCSGSDEEATLNLRDTALALLLQLVEVPMLESLLSVPFDLPELAEAPQPFIFENDFTPRKIKPTKLDYKGPVADLPFSESSFFMFG</sequence>
<protein>
    <submittedName>
        <fullName evidence="1">Uncharacterized protein</fullName>
    </submittedName>
</protein>
<evidence type="ECO:0000313" key="1">
    <source>
        <dbReference type="EMBL" id="GIY41070.1"/>
    </source>
</evidence>
<feature type="non-terminal residue" evidence="1">
    <location>
        <position position="1"/>
    </location>
</feature>
<organism evidence="1 2">
    <name type="scientific">Caerostris extrusa</name>
    <name type="common">Bark spider</name>
    <name type="synonym">Caerostris bankana</name>
    <dbReference type="NCBI Taxonomy" id="172846"/>
    <lineage>
        <taxon>Eukaryota</taxon>
        <taxon>Metazoa</taxon>
        <taxon>Ecdysozoa</taxon>
        <taxon>Arthropoda</taxon>
        <taxon>Chelicerata</taxon>
        <taxon>Arachnida</taxon>
        <taxon>Araneae</taxon>
        <taxon>Araneomorphae</taxon>
        <taxon>Entelegynae</taxon>
        <taxon>Araneoidea</taxon>
        <taxon>Araneidae</taxon>
        <taxon>Caerostris</taxon>
    </lineage>
</organism>
<reference evidence="1 2" key="1">
    <citation type="submission" date="2021-06" db="EMBL/GenBank/DDBJ databases">
        <title>Caerostris extrusa draft genome.</title>
        <authorList>
            <person name="Kono N."/>
            <person name="Arakawa K."/>
        </authorList>
    </citation>
    <scope>NUCLEOTIDE SEQUENCE [LARGE SCALE GENOMIC DNA]</scope>
</reference>
<accession>A0AAV4T490</accession>
<evidence type="ECO:0000313" key="2">
    <source>
        <dbReference type="Proteomes" id="UP001054945"/>
    </source>
</evidence>
<comment type="caution">
    <text evidence="1">The sequence shown here is derived from an EMBL/GenBank/DDBJ whole genome shotgun (WGS) entry which is preliminary data.</text>
</comment>
<keyword evidence="2" id="KW-1185">Reference proteome</keyword>
<dbReference type="Proteomes" id="UP001054945">
    <property type="component" value="Unassembled WGS sequence"/>
</dbReference>